<dbReference type="InterPro" id="IPR000485">
    <property type="entry name" value="AsnC-type_HTH_dom"/>
</dbReference>
<dbReference type="Gene3D" id="1.10.10.10">
    <property type="entry name" value="Winged helix-like DNA-binding domain superfamily/Winged helix DNA-binding domain"/>
    <property type="match status" value="2"/>
</dbReference>
<evidence type="ECO:0000256" key="2">
    <source>
        <dbReference type="ARBA" id="ARBA00023125"/>
    </source>
</evidence>
<dbReference type="SUPFAM" id="SSF54909">
    <property type="entry name" value="Dimeric alpha+beta barrel"/>
    <property type="match status" value="1"/>
</dbReference>
<dbReference type="Pfam" id="PF01037">
    <property type="entry name" value="AsnC_trans_reg"/>
    <property type="match status" value="1"/>
</dbReference>
<dbReference type="InterPro" id="IPR036390">
    <property type="entry name" value="WH_DNA-bd_sf"/>
</dbReference>
<reference evidence="6" key="1">
    <citation type="submission" date="2022-03" db="EMBL/GenBank/DDBJ databases">
        <title>Streptomyces 7R015 and 7R016 isolated from Barleria lupulina in Thailand.</title>
        <authorList>
            <person name="Kanchanasin P."/>
            <person name="Phongsopitanun W."/>
            <person name="Tanasupawat S."/>
        </authorList>
    </citation>
    <scope>NUCLEOTIDE SEQUENCE</scope>
    <source>
        <strain evidence="6">7R015</strain>
    </source>
</reference>
<evidence type="ECO:0000313" key="7">
    <source>
        <dbReference type="Proteomes" id="UP001165269"/>
    </source>
</evidence>
<dbReference type="Pfam" id="PF13404">
    <property type="entry name" value="HTH_AsnC-type"/>
    <property type="match status" value="2"/>
</dbReference>
<dbReference type="PROSITE" id="PS00519">
    <property type="entry name" value="HTH_ASNC_1"/>
    <property type="match status" value="1"/>
</dbReference>
<dbReference type="Gene3D" id="3.30.70.920">
    <property type="match status" value="1"/>
</dbReference>
<sequence>MPDSDTQDAHHGFSELDLALLDALQTSPRAPWSRIGRALGVDATTAARRWERLRESGLAWITAHDAAKTATVAYVEVRCRPGSLASVSAAAARLPWVFNVDETAGDFDLFLGVVAADLPALGRSVHETIGGLNGVRGLRTRLAITQYGEGSDWRIRALEPADRATLSEPRAPTRAVFTTDMHDRPAPEDQALLSALGDDGRLGYTELAAVTGMSEHTARRRLQRMLREGEITLRCDLARPLAGLPTAMIYRASVPHSRREATGNALARVKQVRTCVSVSGPHNLLVMVWLHGLAAVDPFEALLADRFPELEVRDRTVVLNSAKRMDRLLDLQGRSAGRVPFALPPP</sequence>
<dbReference type="PANTHER" id="PTHR30154">
    <property type="entry name" value="LEUCINE-RESPONSIVE REGULATORY PROTEIN"/>
    <property type="match status" value="1"/>
</dbReference>
<dbReference type="Proteomes" id="UP001165269">
    <property type="component" value="Unassembled WGS sequence"/>
</dbReference>
<name>A0ABS9YCN0_9ACTN</name>
<protein>
    <submittedName>
        <fullName evidence="6">Lrp/AsnC family transcriptional regulator</fullName>
    </submittedName>
</protein>
<evidence type="ECO:0000259" key="4">
    <source>
        <dbReference type="Pfam" id="PF01037"/>
    </source>
</evidence>
<evidence type="ECO:0000259" key="5">
    <source>
        <dbReference type="Pfam" id="PF13404"/>
    </source>
</evidence>
<evidence type="ECO:0000313" key="6">
    <source>
        <dbReference type="EMBL" id="MCI3274950.1"/>
    </source>
</evidence>
<gene>
    <name evidence="6" type="ORF">MQP27_28085</name>
</gene>
<keyword evidence="2" id="KW-0238">DNA-binding</keyword>
<comment type="caution">
    <text evidence="6">The sequence shown here is derived from an EMBL/GenBank/DDBJ whole genome shotgun (WGS) entry which is preliminary data.</text>
</comment>
<dbReference type="InterPro" id="IPR036388">
    <property type="entry name" value="WH-like_DNA-bd_sf"/>
</dbReference>
<dbReference type="InterPro" id="IPR019885">
    <property type="entry name" value="Tscrpt_reg_HTH_AsnC-type_CS"/>
</dbReference>
<dbReference type="RefSeq" id="WP_242768692.1">
    <property type="nucleotide sequence ID" value="NZ_JALDAY010000008.1"/>
</dbReference>
<organism evidence="6 7">
    <name type="scientific">Streptomyces cylindrosporus</name>
    <dbReference type="NCBI Taxonomy" id="2927583"/>
    <lineage>
        <taxon>Bacteria</taxon>
        <taxon>Bacillati</taxon>
        <taxon>Actinomycetota</taxon>
        <taxon>Actinomycetes</taxon>
        <taxon>Kitasatosporales</taxon>
        <taxon>Streptomycetaceae</taxon>
        <taxon>Streptomyces</taxon>
    </lineage>
</organism>
<dbReference type="PANTHER" id="PTHR30154:SF34">
    <property type="entry name" value="TRANSCRIPTIONAL REGULATOR AZLB"/>
    <property type="match status" value="1"/>
</dbReference>
<dbReference type="InterPro" id="IPR011008">
    <property type="entry name" value="Dimeric_a/b-barrel"/>
</dbReference>
<dbReference type="InterPro" id="IPR019887">
    <property type="entry name" value="Tscrpt_reg_AsnC/Lrp_C"/>
</dbReference>
<feature type="domain" description="Transcription regulator AsnC/Lrp ligand binding" evidence="4">
    <location>
        <begin position="75"/>
        <end position="144"/>
    </location>
</feature>
<dbReference type="EMBL" id="JALDAY010000008">
    <property type="protein sequence ID" value="MCI3274950.1"/>
    <property type="molecule type" value="Genomic_DNA"/>
</dbReference>
<dbReference type="PRINTS" id="PR00033">
    <property type="entry name" value="HTHASNC"/>
</dbReference>
<keyword evidence="7" id="KW-1185">Reference proteome</keyword>
<dbReference type="InterPro" id="IPR019888">
    <property type="entry name" value="Tscrpt_reg_AsnC-like"/>
</dbReference>
<dbReference type="SMART" id="SM00344">
    <property type="entry name" value="HTH_ASNC"/>
    <property type="match status" value="2"/>
</dbReference>
<dbReference type="SUPFAM" id="SSF46785">
    <property type="entry name" value="Winged helix' DNA-binding domain"/>
    <property type="match status" value="2"/>
</dbReference>
<feature type="domain" description="HTH asnC-type" evidence="5">
    <location>
        <begin position="189"/>
        <end position="225"/>
    </location>
</feature>
<keyword evidence="1" id="KW-0805">Transcription regulation</keyword>
<accession>A0ABS9YCN0</accession>
<proteinExistence type="predicted"/>
<feature type="domain" description="HTH asnC-type" evidence="5">
    <location>
        <begin position="15"/>
        <end position="54"/>
    </location>
</feature>
<keyword evidence="3" id="KW-0804">Transcription</keyword>
<evidence type="ECO:0000256" key="3">
    <source>
        <dbReference type="ARBA" id="ARBA00023163"/>
    </source>
</evidence>
<evidence type="ECO:0000256" key="1">
    <source>
        <dbReference type="ARBA" id="ARBA00023015"/>
    </source>
</evidence>